<dbReference type="Proteomes" id="UP000467637">
    <property type="component" value="Unassembled WGS sequence"/>
</dbReference>
<protein>
    <recommendedName>
        <fullName evidence="4">Helix-turn-helix domain-containing protein</fullName>
    </recommendedName>
</protein>
<name>A0ABW9UHI4_9BACL</name>
<dbReference type="EMBL" id="WSEM01000036">
    <property type="protein sequence ID" value="MVQ39662.1"/>
    <property type="molecule type" value="Genomic_DNA"/>
</dbReference>
<comment type="caution">
    <text evidence="2">The sequence shown here is derived from an EMBL/GenBank/DDBJ whole genome shotgun (WGS) entry which is preliminary data.</text>
</comment>
<gene>
    <name evidence="2" type="ORF">GON05_34245</name>
</gene>
<evidence type="ECO:0000256" key="1">
    <source>
        <dbReference type="SAM" id="Coils"/>
    </source>
</evidence>
<accession>A0ABW9UHI4</accession>
<evidence type="ECO:0000313" key="2">
    <source>
        <dbReference type="EMBL" id="MVQ39662.1"/>
    </source>
</evidence>
<reference evidence="2 3" key="1">
    <citation type="submission" date="2019-12" db="EMBL/GenBank/DDBJ databases">
        <authorList>
            <person name="Huq M.A."/>
        </authorList>
    </citation>
    <scope>NUCLEOTIDE SEQUENCE [LARGE SCALE GENOMIC DNA]</scope>
    <source>
        <strain evidence="2 3">MAH-34</strain>
    </source>
</reference>
<keyword evidence="1" id="KW-0175">Coiled coil</keyword>
<organism evidence="2 3">
    <name type="scientific">Paenibacillus anseongense</name>
    <dbReference type="NCBI Taxonomy" id="2682845"/>
    <lineage>
        <taxon>Bacteria</taxon>
        <taxon>Bacillati</taxon>
        <taxon>Bacillota</taxon>
        <taxon>Bacilli</taxon>
        <taxon>Bacillales</taxon>
        <taxon>Paenibacillaceae</taxon>
        <taxon>Paenibacillus</taxon>
    </lineage>
</organism>
<proteinExistence type="predicted"/>
<evidence type="ECO:0008006" key="4">
    <source>
        <dbReference type="Google" id="ProtNLM"/>
    </source>
</evidence>
<dbReference type="RefSeq" id="WP_157325983.1">
    <property type="nucleotide sequence ID" value="NZ_WSEM01000036.1"/>
</dbReference>
<sequence length="224" mass="25551">MSVMEQHILQNKLESVAKHMFPFEAENLHEGIALVKVLSAVLESVGFAPRIIDEMDLLKQESFEKAKQEIIRQLTRAAVQGASITAEQNKVYSPTEVARMMGVSHTTISKYIAAGRFQGVERPEPGKHVEITGKTILEYPNGETKAVYQIALEFKERMRRAEEEEQESEIEFIEKKIQAYQERYGSIEDLEKELYSGTTLSNTSAALDLDVWKYLHDRRFVLLG</sequence>
<evidence type="ECO:0000313" key="3">
    <source>
        <dbReference type="Proteomes" id="UP000467637"/>
    </source>
</evidence>
<feature type="coiled-coil region" evidence="1">
    <location>
        <begin position="151"/>
        <end position="190"/>
    </location>
</feature>
<keyword evidence="3" id="KW-1185">Reference proteome</keyword>